<dbReference type="InterPro" id="IPR015424">
    <property type="entry name" value="PyrdxlP-dep_Trfase"/>
</dbReference>
<dbReference type="SUPFAM" id="SSF53383">
    <property type="entry name" value="PLP-dependent transferases"/>
    <property type="match status" value="1"/>
</dbReference>
<dbReference type="GO" id="GO:0008483">
    <property type="term" value="F:transaminase activity"/>
    <property type="evidence" value="ECO:0007669"/>
    <property type="project" value="UniProtKB-KW"/>
</dbReference>
<keyword evidence="2" id="KW-0663">Pyridoxal phosphate</keyword>
<comment type="caution">
    <text evidence="7">The sequence shown here is derived from an EMBL/GenBank/DDBJ whole genome shotgun (WGS) entry which is preliminary data.</text>
</comment>
<evidence type="ECO:0000256" key="2">
    <source>
        <dbReference type="ARBA" id="ARBA00022898"/>
    </source>
</evidence>
<dbReference type="SMART" id="SM00345">
    <property type="entry name" value="HTH_GNTR"/>
    <property type="match status" value="1"/>
</dbReference>
<dbReference type="InterPro" id="IPR015421">
    <property type="entry name" value="PyrdxlP-dep_Trfase_major"/>
</dbReference>
<evidence type="ECO:0000259" key="6">
    <source>
        <dbReference type="PROSITE" id="PS50949"/>
    </source>
</evidence>
<dbReference type="InterPro" id="IPR036390">
    <property type="entry name" value="WH_DNA-bd_sf"/>
</dbReference>
<keyword evidence="7" id="KW-0032">Aminotransferase</keyword>
<dbReference type="CDD" id="cd00609">
    <property type="entry name" value="AAT_like"/>
    <property type="match status" value="1"/>
</dbReference>
<dbReference type="InterPro" id="IPR036388">
    <property type="entry name" value="WH-like_DNA-bd_sf"/>
</dbReference>
<dbReference type="RefSeq" id="WP_076585944.1">
    <property type="nucleotide sequence ID" value="NZ_JABEYA020000001.1"/>
</dbReference>
<dbReference type="InterPro" id="IPR004839">
    <property type="entry name" value="Aminotransferase_I/II_large"/>
</dbReference>
<accession>A0ABT8BU66</accession>
<keyword evidence="3" id="KW-0805">Transcription regulation</keyword>
<sequence>MNRYQQLAQQLKRQIENGIWRAGEKVPSVRMTSRNSSVSASTVLQAYQLLESQGWLQAKPQSGYFVTAIMEREPEPMAPAVVTGPAFNDKLYEFLQSNSKATLALGSAFPDPQLFPLQALNRHLASAGRKLPFNSVSDNMPPGNSALRRQIAQRYLKQGLRVSHNDIVITSGAMEALNLALQVATQPGDAVIIEAPAFYGAIQAIERLNLTAVEVPVDPEHGLCLTRFEQALNQHNISACWLMPNFQNPTGASLTPQGMAQVVALANKHDITIVEDDVYSELYFGDNKPRPLKYWDEQDRVMLCGSLSKSLCPGYRVGWVVNGPYHERLQKLQLVSTLSGSVPVQEGINHYLQYESLDNHLRKLRKVLAGRQQALVEVITACFPASTRIYQPQGGYFIWLELEQGVNTYLIYQRIQQRGLTLAYGNLFSSTEQFQHCLRLNASYPMTDTLAQGVAEIANAITE</sequence>
<keyword evidence="5" id="KW-0804">Transcription</keyword>
<proteinExistence type="inferred from homology"/>
<dbReference type="PANTHER" id="PTHR46577">
    <property type="entry name" value="HTH-TYPE TRANSCRIPTIONAL REGULATORY PROTEIN GABR"/>
    <property type="match status" value="1"/>
</dbReference>
<keyword evidence="4" id="KW-0238">DNA-binding</keyword>
<keyword evidence="8" id="KW-1185">Reference proteome</keyword>
<organism evidence="7 8">
    <name type="scientific">Vibrio ostreicida</name>
    <dbReference type="NCBI Taxonomy" id="526588"/>
    <lineage>
        <taxon>Bacteria</taxon>
        <taxon>Pseudomonadati</taxon>
        <taxon>Pseudomonadota</taxon>
        <taxon>Gammaproteobacteria</taxon>
        <taxon>Vibrionales</taxon>
        <taxon>Vibrionaceae</taxon>
        <taxon>Vibrio</taxon>
    </lineage>
</organism>
<dbReference type="Gene3D" id="1.10.10.10">
    <property type="entry name" value="Winged helix-like DNA-binding domain superfamily/Winged helix DNA-binding domain"/>
    <property type="match status" value="1"/>
</dbReference>
<name>A0ABT8BU66_9VIBR</name>
<dbReference type="CDD" id="cd07377">
    <property type="entry name" value="WHTH_GntR"/>
    <property type="match status" value="1"/>
</dbReference>
<evidence type="ECO:0000256" key="5">
    <source>
        <dbReference type="ARBA" id="ARBA00023163"/>
    </source>
</evidence>
<dbReference type="EMBL" id="JAUFQC010000001">
    <property type="protein sequence ID" value="MDN3610254.1"/>
    <property type="molecule type" value="Genomic_DNA"/>
</dbReference>
<protein>
    <submittedName>
        <fullName evidence="7">PLP-dependent aminotransferase family protein</fullName>
    </submittedName>
</protein>
<dbReference type="Pfam" id="PF00392">
    <property type="entry name" value="GntR"/>
    <property type="match status" value="1"/>
</dbReference>
<evidence type="ECO:0000313" key="7">
    <source>
        <dbReference type="EMBL" id="MDN3610254.1"/>
    </source>
</evidence>
<dbReference type="Proteomes" id="UP001238540">
    <property type="component" value="Unassembled WGS sequence"/>
</dbReference>
<evidence type="ECO:0000313" key="8">
    <source>
        <dbReference type="Proteomes" id="UP001238540"/>
    </source>
</evidence>
<dbReference type="PROSITE" id="PS50949">
    <property type="entry name" value="HTH_GNTR"/>
    <property type="match status" value="1"/>
</dbReference>
<dbReference type="Gene3D" id="3.90.1150.10">
    <property type="entry name" value="Aspartate Aminotransferase, domain 1"/>
    <property type="match status" value="1"/>
</dbReference>
<reference evidence="8" key="1">
    <citation type="journal article" date="2019" name="Int. J. Syst. Evol. Microbiol.">
        <title>The Global Catalogue of Microorganisms (GCM) 10K type strain sequencing project: providing services to taxonomists for standard genome sequencing and annotation.</title>
        <authorList>
            <consortium name="The Broad Institute Genomics Platform"/>
            <consortium name="The Broad Institute Genome Sequencing Center for Infectious Disease"/>
            <person name="Wu L."/>
            <person name="Ma J."/>
        </authorList>
    </citation>
    <scope>NUCLEOTIDE SEQUENCE [LARGE SCALE GENOMIC DNA]</scope>
    <source>
        <strain evidence="8">CECT 7398</strain>
    </source>
</reference>
<dbReference type="PANTHER" id="PTHR46577:SF2">
    <property type="entry name" value="TRANSCRIPTIONAL REGULATORY PROTEIN"/>
    <property type="match status" value="1"/>
</dbReference>
<evidence type="ECO:0000256" key="1">
    <source>
        <dbReference type="ARBA" id="ARBA00005384"/>
    </source>
</evidence>
<dbReference type="Pfam" id="PF00155">
    <property type="entry name" value="Aminotran_1_2"/>
    <property type="match status" value="1"/>
</dbReference>
<evidence type="ECO:0000256" key="4">
    <source>
        <dbReference type="ARBA" id="ARBA00023125"/>
    </source>
</evidence>
<evidence type="ECO:0000256" key="3">
    <source>
        <dbReference type="ARBA" id="ARBA00023015"/>
    </source>
</evidence>
<dbReference type="Gene3D" id="3.40.640.10">
    <property type="entry name" value="Type I PLP-dependent aspartate aminotransferase-like (Major domain)"/>
    <property type="match status" value="1"/>
</dbReference>
<comment type="similarity">
    <text evidence="1">In the C-terminal section; belongs to the class-I pyridoxal-phosphate-dependent aminotransferase family.</text>
</comment>
<keyword evidence="7" id="KW-0808">Transferase</keyword>
<gene>
    <name evidence="7" type="ORF">QWZ16_11130</name>
</gene>
<dbReference type="InterPro" id="IPR051446">
    <property type="entry name" value="HTH_trans_reg/aminotransferase"/>
</dbReference>
<dbReference type="InterPro" id="IPR000524">
    <property type="entry name" value="Tscrpt_reg_HTH_GntR"/>
</dbReference>
<feature type="domain" description="HTH gntR-type" evidence="6">
    <location>
        <begin position="1"/>
        <end position="69"/>
    </location>
</feature>
<dbReference type="SUPFAM" id="SSF46785">
    <property type="entry name" value="Winged helix' DNA-binding domain"/>
    <property type="match status" value="1"/>
</dbReference>
<dbReference type="InterPro" id="IPR015422">
    <property type="entry name" value="PyrdxlP-dep_Trfase_small"/>
</dbReference>